<dbReference type="GO" id="GO:0045732">
    <property type="term" value="P:positive regulation of protein catabolic process"/>
    <property type="evidence" value="ECO:0007669"/>
    <property type="project" value="TreeGrafter"/>
</dbReference>
<dbReference type="Pfam" id="PF04386">
    <property type="entry name" value="SspB"/>
    <property type="match status" value="1"/>
</dbReference>
<gene>
    <name evidence="2" type="primary">sspB</name>
    <name evidence="2" type="ORF">NITFAB_2602</name>
</gene>
<accession>A0A2X0RGW6</accession>
<sequence>MNEFSIKSYLLRAIYDWCADNSLTTYLAVKVDESTRVPMQYVKDGEIVLNISMDAVHNLQIGSDELTCSGRFGGVAFALSVPIDAVIGIFAKETGQGLVFRGNEFVATHPIGRSNASNREKPGSDAPKPGSRSHLKVVK</sequence>
<dbReference type="InterPro" id="IPR036760">
    <property type="entry name" value="SspB-like_sf"/>
</dbReference>
<evidence type="ECO:0000313" key="2">
    <source>
        <dbReference type="EMBL" id="SPS07004.1"/>
    </source>
</evidence>
<proteinExistence type="predicted"/>
<protein>
    <submittedName>
        <fullName evidence="2">Stringent starvation protein B</fullName>
    </submittedName>
</protein>
<dbReference type="AlphaFoldDB" id="A0A2X0RGW6"/>
<organism evidence="2">
    <name type="scientific">Candidatus Nitrotoga fabula</name>
    <dbReference type="NCBI Taxonomy" id="2182327"/>
    <lineage>
        <taxon>Bacteria</taxon>
        <taxon>Pseudomonadati</taxon>
        <taxon>Pseudomonadota</taxon>
        <taxon>Betaproteobacteria</taxon>
        <taxon>Nitrosomonadales</taxon>
        <taxon>Gallionellaceae</taxon>
        <taxon>Candidatus Nitrotoga</taxon>
    </lineage>
</organism>
<dbReference type="PANTHER" id="PTHR37486">
    <property type="entry name" value="STRINGENT STARVATION PROTEIN B"/>
    <property type="match status" value="1"/>
</dbReference>
<dbReference type="InterPro" id="IPR007481">
    <property type="entry name" value="SspB"/>
</dbReference>
<dbReference type="EMBL" id="LS423452">
    <property type="protein sequence ID" value="SPS07004.1"/>
    <property type="molecule type" value="Genomic_DNA"/>
</dbReference>
<dbReference type="NCBIfam" id="NF008769">
    <property type="entry name" value="PRK11798.2-5"/>
    <property type="match status" value="1"/>
</dbReference>
<dbReference type="SUPFAM" id="SSF101738">
    <property type="entry name" value="SspB-like"/>
    <property type="match status" value="1"/>
</dbReference>
<dbReference type="GO" id="GO:0005840">
    <property type="term" value="C:ribosome"/>
    <property type="evidence" value="ECO:0007669"/>
    <property type="project" value="TreeGrafter"/>
</dbReference>
<dbReference type="Gene3D" id="2.30.30.220">
    <property type="entry name" value="SspB-like"/>
    <property type="match status" value="1"/>
</dbReference>
<dbReference type="PIRSF" id="PIRSF005276">
    <property type="entry name" value="SspB"/>
    <property type="match status" value="1"/>
</dbReference>
<dbReference type="GO" id="GO:0005829">
    <property type="term" value="C:cytosol"/>
    <property type="evidence" value="ECO:0007669"/>
    <property type="project" value="TreeGrafter"/>
</dbReference>
<name>A0A2X0RGW6_9PROT</name>
<dbReference type="PANTHER" id="PTHR37486:SF1">
    <property type="entry name" value="STRINGENT STARVATION PROTEIN B"/>
    <property type="match status" value="1"/>
</dbReference>
<feature type="region of interest" description="Disordered" evidence="1">
    <location>
        <begin position="110"/>
        <end position="139"/>
    </location>
</feature>
<reference evidence="2" key="1">
    <citation type="submission" date="2018-05" db="EMBL/GenBank/DDBJ databases">
        <authorList>
            <person name="Lanie J.A."/>
            <person name="Ng W.-L."/>
            <person name="Kazmierczak K.M."/>
            <person name="Andrzejewski T.M."/>
            <person name="Davidsen T.M."/>
            <person name="Wayne K.J."/>
            <person name="Tettelin H."/>
            <person name="Glass J.I."/>
            <person name="Rusch D."/>
            <person name="Podicherti R."/>
            <person name="Tsui H.-C.T."/>
            <person name="Winkler M.E."/>
        </authorList>
    </citation>
    <scope>NUCLEOTIDE SEQUENCE</scope>
    <source>
        <strain evidence="2">KNB</strain>
    </source>
</reference>
<evidence type="ECO:0000256" key="1">
    <source>
        <dbReference type="SAM" id="MobiDB-lite"/>
    </source>
</evidence>